<dbReference type="AlphaFoldDB" id="A0AA39QZC5"/>
<sequence length="175" mass="17875">MDPQAPSQPNLNTAYEHPSNPAQDSSEQAASESVGASLRRSDPTSERREPNDQQSEATPSSLGYGARDASGDAGDKMGGPVSDLEGEQMRAPGEGDIAAAQDHKHGFGEQKDLASDLDRKKADQAKIKESRGTGGGSGGVDVAGAVGGDGKGFVSGGNEGPDSQGGYIQSTHEHV</sequence>
<reference evidence="2" key="1">
    <citation type="submission" date="2023-03" db="EMBL/GenBank/DDBJ databases">
        <title>Complete genome of Cladonia borealis.</title>
        <authorList>
            <person name="Park H."/>
        </authorList>
    </citation>
    <scope>NUCLEOTIDE SEQUENCE</scope>
    <source>
        <strain evidence="2">ANT050790</strain>
    </source>
</reference>
<keyword evidence="3" id="KW-1185">Reference proteome</keyword>
<feature type="compositionally biased region" description="Polar residues" evidence="1">
    <location>
        <begin position="166"/>
        <end position="175"/>
    </location>
</feature>
<name>A0AA39QZC5_9LECA</name>
<feature type="compositionally biased region" description="Gly residues" evidence="1">
    <location>
        <begin position="132"/>
        <end position="159"/>
    </location>
</feature>
<comment type="caution">
    <text evidence="2">The sequence shown here is derived from an EMBL/GenBank/DDBJ whole genome shotgun (WGS) entry which is preliminary data.</text>
</comment>
<evidence type="ECO:0000256" key="1">
    <source>
        <dbReference type="SAM" id="MobiDB-lite"/>
    </source>
</evidence>
<dbReference type="EMBL" id="JAFEKC020000014">
    <property type="protein sequence ID" value="KAK0511201.1"/>
    <property type="molecule type" value="Genomic_DNA"/>
</dbReference>
<organism evidence="2 3">
    <name type="scientific">Cladonia borealis</name>
    <dbReference type="NCBI Taxonomy" id="184061"/>
    <lineage>
        <taxon>Eukaryota</taxon>
        <taxon>Fungi</taxon>
        <taxon>Dikarya</taxon>
        <taxon>Ascomycota</taxon>
        <taxon>Pezizomycotina</taxon>
        <taxon>Lecanoromycetes</taxon>
        <taxon>OSLEUM clade</taxon>
        <taxon>Lecanoromycetidae</taxon>
        <taxon>Lecanorales</taxon>
        <taxon>Lecanorineae</taxon>
        <taxon>Cladoniaceae</taxon>
        <taxon>Cladonia</taxon>
    </lineage>
</organism>
<protein>
    <submittedName>
        <fullName evidence="2">Uncharacterized protein</fullName>
    </submittedName>
</protein>
<feature type="compositionally biased region" description="Polar residues" evidence="1">
    <location>
        <begin position="52"/>
        <end position="61"/>
    </location>
</feature>
<gene>
    <name evidence="2" type="ORF">JMJ35_006753</name>
</gene>
<feature type="compositionally biased region" description="Polar residues" evidence="1">
    <location>
        <begin position="1"/>
        <end position="13"/>
    </location>
</feature>
<accession>A0AA39QZC5</accession>
<evidence type="ECO:0000313" key="3">
    <source>
        <dbReference type="Proteomes" id="UP001166286"/>
    </source>
</evidence>
<dbReference type="Proteomes" id="UP001166286">
    <property type="component" value="Unassembled WGS sequence"/>
</dbReference>
<proteinExistence type="predicted"/>
<feature type="compositionally biased region" description="Basic and acidic residues" evidence="1">
    <location>
        <begin position="101"/>
        <end position="131"/>
    </location>
</feature>
<feature type="compositionally biased region" description="Basic and acidic residues" evidence="1">
    <location>
        <begin position="39"/>
        <end position="51"/>
    </location>
</feature>
<feature type="region of interest" description="Disordered" evidence="1">
    <location>
        <begin position="1"/>
        <end position="175"/>
    </location>
</feature>
<evidence type="ECO:0000313" key="2">
    <source>
        <dbReference type="EMBL" id="KAK0511201.1"/>
    </source>
</evidence>
<feature type="compositionally biased region" description="Low complexity" evidence="1">
    <location>
        <begin position="22"/>
        <end position="33"/>
    </location>
</feature>